<keyword evidence="2 3" id="KW-0238">DNA-binding</keyword>
<comment type="subcellular location">
    <subcellularLocation>
        <location evidence="3">Nucleus</location>
    </subcellularLocation>
</comment>
<dbReference type="Proteomes" id="UP001162164">
    <property type="component" value="Unassembled WGS sequence"/>
</dbReference>
<gene>
    <name evidence="5" type="ORF">NQ317_001674</name>
</gene>
<dbReference type="EMBL" id="JAPWTJ010000511">
    <property type="protein sequence ID" value="KAJ8977764.1"/>
    <property type="molecule type" value="Genomic_DNA"/>
</dbReference>
<comment type="similarity">
    <text evidence="1 3">Belongs to the ETS family.</text>
</comment>
<comment type="caution">
    <text evidence="5">The sequence shown here is derived from an EMBL/GenBank/DDBJ whole genome shotgun (WGS) entry which is preliminary data.</text>
</comment>
<dbReference type="InterPro" id="IPR000418">
    <property type="entry name" value="Ets_dom"/>
</dbReference>
<evidence type="ECO:0000256" key="3">
    <source>
        <dbReference type="RuleBase" id="RU004019"/>
    </source>
</evidence>
<protein>
    <recommendedName>
        <fullName evidence="4">ETS domain-containing protein</fullName>
    </recommendedName>
</protein>
<dbReference type="InterPro" id="IPR046328">
    <property type="entry name" value="ETS_fam"/>
</dbReference>
<dbReference type="InterPro" id="IPR036390">
    <property type="entry name" value="WH_DNA-bd_sf"/>
</dbReference>
<feature type="domain" description="ETS" evidence="4">
    <location>
        <begin position="12"/>
        <end position="95"/>
    </location>
</feature>
<dbReference type="Gene3D" id="1.10.10.10">
    <property type="entry name" value="Winged helix-like DNA-binding domain superfamily/Winged helix DNA-binding domain"/>
    <property type="match status" value="1"/>
</dbReference>
<dbReference type="SUPFAM" id="SSF46785">
    <property type="entry name" value="Winged helix' DNA-binding domain"/>
    <property type="match status" value="1"/>
</dbReference>
<evidence type="ECO:0000259" key="4">
    <source>
        <dbReference type="PROSITE" id="PS50061"/>
    </source>
</evidence>
<evidence type="ECO:0000256" key="1">
    <source>
        <dbReference type="ARBA" id="ARBA00005562"/>
    </source>
</evidence>
<proteinExistence type="inferred from homology"/>
<dbReference type="PROSITE" id="PS50061">
    <property type="entry name" value="ETS_DOMAIN_3"/>
    <property type="match status" value="1"/>
</dbReference>
<evidence type="ECO:0000313" key="5">
    <source>
        <dbReference type="EMBL" id="KAJ8977764.1"/>
    </source>
</evidence>
<evidence type="ECO:0000313" key="6">
    <source>
        <dbReference type="Proteomes" id="UP001162164"/>
    </source>
</evidence>
<keyword evidence="6" id="KW-1185">Reference proteome</keyword>
<sequence>MPLKLSFFLDSKLLWDYLQQLLNDPQERFNHVIHWKNRLHGIFKIVDPPLLARLWGIRKNIPTMTYDKLSRSLRYYYKCNKLRKVPRQRQVYQFLFSNSQPPLIDPDFALYFDELNKQNRGLQNQIEHELVTVKEEHYGQ</sequence>
<dbReference type="Pfam" id="PF00178">
    <property type="entry name" value="Ets"/>
    <property type="match status" value="1"/>
</dbReference>
<dbReference type="SMART" id="SM00413">
    <property type="entry name" value="ETS"/>
    <property type="match status" value="1"/>
</dbReference>
<name>A0ABQ9JHV6_9CUCU</name>
<keyword evidence="3" id="KW-0539">Nucleus</keyword>
<dbReference type="PRINTS" id="PR00454">
    <property type="entry name" value="ETSDOMAIN"/>
</dbReference>
<accession>A0ABQ9JHV6</accession>
<evidence type="ECO:0000256" key="2">
    <source>
        <dbReference type="ARBA" id="ARBA00023125"/>
    </source>
</evidence>
<dbReference type="InterPro" id="IPR036388">
    <property type="entry name" value="WH-like_DNA-bd_sf"/>
</dbReference>
<organism evidence="5 6">
    <name type="scientific">Molorchus minor</name>
    <dbReference type="NCBI Taxonomy" id="1323400"/>
    <lineage>
        <taxon>Eukaryota</taxon>
        <taxon>Metazoa</taxon>
        <taxon>Ecdysozoa</taxon>
        <taxon>Arthropoda</taxon>
        <taxon>Hexapoda</taxon>
        <taxon>Insecta</taxon>
        <taxon>Pterygota</taxon>
        <taxon>Neoptera</taxon>
        <taxon>Endopterygota</taxon>
        <taxon>Coleoptera</taxon>
        <taxon>Polyphaga</taxon>
        <taxon>Cucujiformia</taxon>
        <taxon>Chrysomeloidea</taxon>
        <taxon>Cerambycidae</taxon>
        <taxon>Lamiinae</taxon>
        <taxon>Monochamini</taxon>
        <taxon>Molorchus</taxon>
    </lineage>
</organism>
<dbReference type="PANTHER" id="PTHR11849:SF201">
    <property type="entry name" value="ETS DNA-BINDING PROTEIN POKKURI"/>
    <property type="match status" value="1"/>
</dbReference>
<reference evidence="5" key="1">
    <citation type="journal article" date="2023" name="Insect Mol. Biol.">
        <title>Genome sequencing provides insights into the evolution of gene families encoding plant cell wall-degrading enzymes in longhorned beetles.</title>
        <authorList>
            <person name="Shin N.R."/>
            <person name="Okamura Y."/>
            <person name="Kirsch R."/>
            <person name="Pauchet Y."/>
        </authorList>
    </citation>
    <scope>NUCLEOTIDE SEQUENCE</scope>
    <source>
        <strain evidence="5">MMC_N1</strain>
    </source>
</reference>
<dbReference type="PANTHER" id="PTHR11849">
    <property type="entry name" value="ETS"/>
    <property type="match status" value="1"/>
</dbReference>